<dbReference type="CDD" id="cd00342">
    <property type="entry name" value="gram_neg_porins"/>
    <property type="match status" value="1"/>
</dbReference>
<dbReference type="Pfam" id="PF13609">
    <property type="entry name" value="Porin_4"/>
    <property type="match status" value="1"/>
</dbReference>
<dbReference type="PROSITE" id="PS51257">
    <property type="entry name" value="PROKAR_LIPOPROTEIN"/>
    <property type="match status" value="1"/>
</dbReference>
<proteinExistence type="predicted"/>
<reference evidence="3 4" key="1">
    <citation type="submission" date="2022-08" db="EMBL/GenBank/DDBJ databases">
        <title>Reclassification of Massilia species as members of the genera Telluria, Duganella, Pseudoduganella, Mokoshia gen. nov. and Zemynaea gen. nov. using orthogonal and non-orthogonal genome-based approaches.</title>
        <authorList>
            <person name="Bowman J.P."/>
        </authorList>
    </citation>
    <scope>NUCLEOTIDE SEQUENCE [LARGE SCALE GENOMIC DNA]</scope>
    <source>
        <strain evidence="3 4">JCM 31607</strain>
    </source>
</reference>
<feature type="domain" description="Porin" evidence="2">
    <location>
        <begin position="64"/>
        <end position="281"/>
    </location>
</feature>
<evidence type="ECO:0000313" key="4">
    <source>
        <dbReference type="Proteomes" id="UP001205861"/>
    </source>
</evidence>
<evidence type="ECO:0000313" key="3">
    <source>
        <dbReference type="EMBL" id="MCS0608879.1"/>
    </source>
</evidence>
<dbReference type="InterPro" id="IPR033900">
    <property type="entry name" value="Gram_neg_porin_domain"/>
</dbReference>
<dbReference type="SUPFAM" id="SSF56935">
    <property type="entry name" value="Porins"/>
    <property type="match status" value="1"/>
</dbReference>
<dbReference type="RefSeq" id="WP_258856540.1">
    <property type="nucleotide sequence ID" value="NZ_JANUGV010000002.1"/>
</dbReference>
<protein>
    <submittedName>
        <fullName evidence="3">Porin</fullName>
    </submittedName>
</protein>
<dbReference type="Gene3D" id="2.40.160.10">
    <property type="entry name" value="Porin"/>
    <property type="match status" value="1"/>
</dbReference>
<keyword evidence="1" id="KW-0732">Signal</keyword>
<comment type="caution">
    <text evidence="3">The sequence shown here is derived from an EMBL/GenBank/DDBJ whole genome shotgun (WGS) entry which is preliminary data.</text>
</comment>
<organism evidence="3 4">
    <name type="scientific">Massilia solisilvae</name>
    <dbReference type="NCBI Taxonomy" id="1811225"/>
    <lineage>
        <taxon>Bacteria</taxon>
        <taxon>Pseudomonadati</taxon>
        <taxon>Pseudomonadota</taxon>
        <taxon>Betaproteobacteria</taxon>
        <taxon>Burkholderiales</taxon>
        <taxon>Oxalobacteraceae</taxon>
        <taxon>Telluria group</taxon>
        <taxon>Massilia</taxon>
    </lineage>
</organism>
<dbReference type="InterPro" id="IPR023614">
    <property type="entry name" value="Porin_dom_sf"/>
</dbReference>
<evidence type="ECO:0000259" key="2">
    <source>
        <dbReference type="Pfam" id="PF13609"/>
    </source>
</evidence>
<gene>
    <name evidence="3" type="ORF">NX773_11960</name>
</gene>
<feature type="signal peptide" evidence="1">
    <location>
        <begin position="1"/>
        <end position="20"/>
    </location>
</feature>
<dbReference type="EMBL" id="JANUGV010000002">
    <property type="protein sequence ID" value="MCS0608879.1"/>
    <property type="molecule type" value="Genomic_DNA"/>
</dbReference>
<dbReference type="Proteomes" id="UP001205861">
    <property type="component" value="Unassembled WGS sequence"/>
</dbReference>
<feature type="chain" id="PRO_5045720799" evidence="1">
    <location>
        <begin position="21"/>
        <end position="310"/>
    </location>
</feature>
<evidence type="ECO:0000256" key="1">
    <source>
        <dbReference type="SAM" id="SignalP"/>
    </source>
</evidence>
<keyword evidence="4" id="KW-1185">Reference proteome</keyword>
<accession>A0ABT2BK54</accession>
<sequence length="310" mass="32504">MKPSILVFAALGGYAAFACAQTQDGVAFYTRDPAGAAARPPAVPLPGVLPGAPYMGGSMLPPSGREYSLDYLALADVGEPSGGDAAGHAASVIANGNRRADGTMQFHSPPVKGFSAGASYSSDTSYRDPGNRAWGMSLAYQLGPLTLRAAHQNRHVAKVRLYDLAGNNMEAKNSLIAANMRFGWGTAYAGFSANNGWGSTPLFNPDNPYGASMATTPSTDSRDVLFGVAVPVGRATTLLASFVHKNDRDPANRDANQFALGASYAVDRHTDFYAAWSHTQNLSAAGQPRTSYDAPGRTSSALSFGMRHAF</sequence>
<name>A0ABT2BK54_9BURK</name>